<evidence type="ECO:0000313" key="4">
    <source>
        <dbReference type="Proteomes" id="UP000275385"/>
    </source>
</evidence>
<sequence length="461" mass="49349">MCLLVSALDVRFARSPTIMRLVLIALNCILAMLVPATMQYEPLAYTIYTETVWTTCPAAPLTTQIPFGIAALTGVTVQQPSSPMSCYSLPTPVSNLTPAALPLDQILQNADMTADSNPVFFYLGKNGTSPHYLGTFIEGSQSLLDLSEEASRSGHLAITVPGGSSFVVNRNGFHLFSPDCAAVTSLDVESFWAQIVNLTTAPASVPLQPRLMRKRAIQDEAPFAVQVRVEKNTEALQPSVLFGQSPCDLQGVTPGPNFDTMNYNCQYPGTNSTEKQCERAFTAWLQRSPIDPTGAPGNLSDFLNLVSPFLAQSGGSIAALLPQTGNMNDIISRSLQWVGTTAQAVANQAIELSGLSLCAALHATDEYELTFRNSTVTHTIGAFVQLPTDTFVMDLVASKPSPTQEPPRLQQPGITNFPLVTGQSFPPVEWTPLGPLPGPVNSLPPGVQQSQRPSPVMTGSV</sequence>
<keyword evidence="2" id="KW-0812">Transmembrane</keyword>
<feature type="region of interest" description="Disordered" evidence="1">
    <location>
        <begin position="428"/>
        <end position="461"/>
    </location>
</feature>
<dbReference type="AlphaFoldDB" id="A0A420YJY7"/>
<feature type="compositionally biased region" description="Polar residues" evidence="1">
    <location>
        <begin position="447"/>
        <end position="461"/>
    </location>
</feature>
<accession>A0A420YJY7</accession>
<dbReference type="OrthoDB" id="5394947at2759"/>
<reference evidence="3 4" key="1">
    <citation type="submission" date="2018-08" db="EMBL/GenBank/DDBJ databases">
        <title>Draft genome of the lignicolous fungus Coniochaeta pulveracea.</title>
        <authorList>
            <person name="Borstlap C.J."/>
            <person name="De Witt R.N."/>
            <person name="Botha A."/>
            <person name="Volschenk H."/>
        </authorList>
    </citation>
    <scope>NUCLEOTIDE SEQUENCE [LARGE SCALE GENOMIC DNA]</scope>
    <source>
        <strain evidence="3 4">CAB683</strain>
    </source>
</reference>
<proteinExistence type="predicted"/>
<evidence type="ECO:0000313" key="3">
    <source>
        <dbReference type="EMBL" id="RKU48199.1"/>
    </source>
</evidence>
<protein>
    <submittedName>
        <fullName evidence="3">Uncharacterized protein</fullName>
    </submittedName>
</protein>
<organism evidence="3 4">
    <name type="scientific">Coniochaeta pulveracea</name>
    <dbReference type="NCBI Taxonomy" id="177199"/>
    <lineage>
        <taxon>Eukaryota</taxon>
        <taxon>Fungi</taxon>
        <taxon>Dikarya</taxon>
        <taxon>Ascomycota</taxon>
        <taxon>Pezizomycotina</taxon>
        <taxon>Sordariomycetes</taxon>
        <taxon>Sordariomycetidae</taxon>
        <taxon>Coniochaetales</taxon>
        <taxon>Coniochaetaceae</taxon>
        <taxon>Coniochaeta</taxon>
    </lineage>
</organism>
<evidence type="ECO:0000256" key="2">
    <source>
        <dbReference type="SAM" id="Phobius"/>
    </source>
</evidence>
<dbReference type="EMBL" id="QVQW01000005">
    <property type="protein sequence ID" value="RKU48199.1"/>
    <property type="molecule type" value="Genomic_DNA"/>
</dbReference>
<name>A0A420YJY7_9PEZI</name>
<keyword evidence="4" id="KW-1185">Reference proteome</keyword>
<comment type="caution">
    <text evidence="3">The sequence shown here is derived from an EMBL/GenBank/DDBJ whole genome shotgun (WGS) entry which is preliminary data.</text>
</comment>
<gene>
    <name evidence="3" type="ORF">DL546_000581</name>
</gene>
<evidence type="ECO:0000256" key="1">
    <source>
        <dbReference type="SAM" id="MobiDB-lite"/>
    </source>
</evidence>
<keyword evidence="2" id="KW-0472">Membrane</keyword>
<dbReference type="Proteomes" id="UP000275385">
    <property type="component" value="Unassembled WGS sequence"/>
</dbReference>
<feature type="transmembrane region" description="Helical" evidence="2">
    <location>
        <begin position="21"/>
        <end position="40"/>
    </location>
</feature>
<keyword evidence="2" id="KW-1133">Transmembrane helix</keyword>